<keyword evidence="8" id="KW-0067">ATP-binding</keyword>
<evidence type="ECO:0000256" key="9">
    <source>
        <dbReference type="ARBA" id="ARBA00022989"/>
    </source>
</evidence>
<keyword evidence="16" id="KW-1185">Reference proteome</keyword>
<sequence>MYGLVEVSYNIKELEDIFYFKNSLTTGNVAINDSNRQILYSTLNPDWSLRSEELKDIRLTSDFGHERWKTANGDYMVFYSKLAATDWNILLIEDMQIFGKPVKYLRNSTLAVYFALLVVLLLILYLYAGRVTRPLRRLKDSLANVDMSSLELLPAQLQTRNEITLLGVAFQQLLDELKETMQKAENSYQREMLARMNALQAQVNPHFLYNTLTVIGAYGKSKGNGEVMEMCTALSDMMRYTMKFEQKESNIHFEVEHMRNYLELMSRRYQSFVEYEISIDPAMNVIPMPKLIIQPIVENAFQHGFNAIDPPWVLRIRGTVTDKRWSLQILDNGKGFEPETLSRLRQEAEWIAHTTGGETLGKSELETTPVAGNGIGLLNVFTRLILYYGATMRIELSNPADGGAEIVIGGEIHA</sequence>
<dbReference type="KEGG" id="cheb:HH215_29815"/>
<dbReference type="Pfam" id="PF00672">
    <property type="entry name" value="HAMP"/>
    <property type="match status" value="1"/>
</dbReference>
<evidence type="ECO:0000256" key="8">
    <source>
        <dbReference type="ARBA" id="ARBA00022840"/>
    </source>
</evidence>
<dbReference type="SUPFAM" id="SSF55874">
    <property type="entry name" value="ATPase domain of HSP90 chaperone/DNA topoisomerase II/histidine kinase"/>
    <property type="match status" value="1"/>
</dbReference>
<dbReference type="Pfam" id="PF06580">
    <property type="entry name" value="His_kinase"/>
    <property type="match status" value="1"/>
</dbReference>
<evidence type="ECO:0000256" key="1">
    <source>
        <dbReference type="ARBA" id="ARBA00004651"/>
    </source>
</evidence>
<dbReference type="EMBL" id="CP051680">
    <property type="protein sequence ID" value="QJD86957.1"/>
    <property type="molecule type" value="Genomic_DNA"/>
</dbReference>
<evidence type="ECO:0000256" key="13">
    <source>
        <dbReference type="SAM" id="Phobius"/>
    </source>
</evidence>
<keyword evidence="5 13" id="KW-0812">Transmembrane</keyword>
<feature type="coiled-coil region" evidence="12">
    <location>
        <begin position="167"/>
        <end position="194"/>
    </location>
</feature>
<dbReference type="RefSeq" id="WP_169283203.1">
    <property type="nucleotide sequence ID" value="NZ_CP051680.1"/>
</dbReference>
<evidence type="ECO:0000256" key="5">
    <source>
        <dbReference type="ARBA" id="ARBA00022692"/>
    </source>
</evidence>
<dbReference type="Gene3D" id="3.30.565.10">
    <property type="entry name" value="Histidine kinase-like ATPase, C-terminal domain"/>
    <property type="match status" value="1"/>
</dbReference>
<dbReference type="PROSITE" id="PS50885">
    <property type="entry name" value="HAMP"/>
    <property type="match status" value="1"/>
</dbReference>
<feature type="transmembrane region" description="Helical" evidence="13">
    <location>
        <begin position="110"/>
        <end position="128"/>
    </location>
</feature>
<dbReference type="Gene3D" id="6.10.340.10">
    <property type="match status" value="1"/>
</dbReference>
<evidence type="ECO:0000256" key="2">
    <source>
        <dbReference type="ARBA" id="ARBA00022475"/>
    </source>
</evidence>
<keyword evidence="9 13" id="KW-1133">Transmembrane helix</keyword>
<evidence type="ECO:0000256" key="3">
    <source>
        <dbReference type="ARBA" id="ARBA00022553"/>
    </source>
</evidence>
<dbReference type="InterPro" id="IPR010559">
    <property type="entry name" value="Sig_transdc_His_kin_internal"/>
</dbReference>
<keyword evidence="4" id="KW-0808">Transferase</keyword>
<dbReference type="InterPro" id="IPR036890">
    <property type="entry name" value="HATPase_C_sf"/>
</dbReference>
<dbReference type="AlphaFoldDB" id="A0A7Z2VPW5"/>
<dbReference type="GO" id="GO:0000155">
    <property type="term" value="F:phosphorelay sensor kinase activity"/>
    <property type="evidence" value="ECO:0007669"/>
    <property type="project" value="InterPro"/>
</dbReference>
<name>A0A7Z2VPW5_9BACL</name>
<comment type="subcellular location">
    <subcellularLocation>
        <location evidence="1">Cell membrane</location>
        <topology evidence="1">Multi-pass membrane protein</topology>
    </subcellularLocation>
</comment>
<organism evidence="15 16">
    <name type="scientific">Cohnella herbarum</name>
    <dbReference type="NCBI Taxonomy" id="2728023"/>
    <lineage>
        <taxon>Bacteria</taxon>
        <taxon>Bacillati</taxon>
        <taxon>Bacillota</taxon>
        <taxon>Bacilli</taxon>
        <taxon>Bacillales</taxon>
        <taxon>Paenibacillaceae</taxon>
        <taxon>Cohnella</taxon>
    </lineage>
</organism>
<keyword evidence="10" id="KW-0902">Two-component regulatory system</keyword>
<dbReference type="Pfam" id="PF02518">
    <property type="entry name" value="HATPase_c"/>
    <property type="match status" value="1"/>
</dbReference>
<protein>
    <submittedName>
        <fullName evidence="15">Histidine kinase</fullName>
    </submittedName>
</protein>
<dbReference type="PANTHER" id="PTHR34220">
    <property type="entry name" value="SENSOR HISTIDINE KINASE YPDA"/>
    <property type="match status" value="1"/>
</dbReference>
<keyword evidence="11 13" id="KW-0472">Membrane</keyword>
<feature type="domain" description="HAMP" evidence="14">
    <location>
        <begin position="129"/>
        <end position="182"/>
    </location>
</feature>
<evidence type="ECO:0000256" key="10">
    <source>
        <dbReference type="ARBA" id="ARBA00023012"/>
    </source>
</evidence>
<dbReference type="InterPro" id="IPR003594">
    <property type="entry name" value="HATPase_dom"/>
</dbReference>
<dbReference type="InterPro" id="IPR003660">
    <property type="entry name" value="HAMP_dom"/>
</dbReference>
<keyword evidence="3" id="KW-0597">Phosphoprotein</keyword>
<evidence type="ECO:0000256" key="12">
    <source>
        <dbReference type="SAM" id="Coils"/>
    </source>
</evidence>
<dbReference type="SMART" id="SM00304">
    <property type="entry name" value="HAMP"/>
    <property type="match status" value="1"/>
</dbReference>
<keyword evidence="6" id="KW-0547">Nucleotide-binding</keyword>
<keyword evidence="7 15" id="KW-0418">Kinase</keyword>
<dbReference type="PANTHER" id="PTHR34220:SF11">
    <property type="entry name" value="SENSOR PROTEIN KINASE HPTS"/>
    <property type="match status" value="1"/>
</dbReference>
<evidence type="ECO:0000256" key="11">
    <source>
        <dbReference type="ARBA" id="ARBA00023136"/>
    </source>
</evidence>
<dbReference type="GO" id="GO:0005524">
    <property type="term" value="F:ATP binding"/>
    <property type="evidence" value="ECO:0007669"/>
    <property type="project" value="UniProtKB-KW"/>
</dbReference>
<keyword evidence="2" id="KW-1003">Cell membrane</keyword>
<evidence type="ECO:0000313" key="15">
    <source>
        <dbReference type="EMBL" id="QJD86957.1"/>
    </source>
</evidence>
<gene>
    <name evidence="15" type="ORF">HH215_29815</name>
</gene>
<dbReference type="Proteomes" id="UP000502248">
    <property type="component" value="Chromosome"/>
</dbReference>
<dbReference type="InterPro" id="IPR050640">
    <property type="entry name" value="Bact_2-comp_sensor_kinase"/>
</dbReference>
<evidence type="ECO:0000256" key="6">
    <source>
        <dbReference type="ARBA" id="ARBA00022741"/>
    </source>
</evidence>
<dbReference type="GO" id="GO:0005886">
    <property type="term" value="C:plasma membrane"/>
    <property type="evidence" value="ECO:0007669"/>
    <property type="project" value="UniProtKB-SubCell"/>
</dbReference>
<evidence type="ECO:0000256" key="4">
    <source>
        <dbReference type="ARBA" id="ARBA00022679"/>
    </source>
</evidence>
<accession>A0A7Z2VPW5</accession>
<proteinExistence type="predicted"/>
<keyword evidence="12" id="KW-0175">Coiled coil</keyword>
<evidence type="ECO:0000259" key="14">
    <source>
        <dbReference type="PROSITE" id="PS50885"/>
    </source>
</evidence>
<evidence type="ECO:0000313" key="16">
    <source>
        <dbReference type="Proteomes" id="UP000502248"/>
    </source>
</evidence>
<reference evidence="15 16" key="1">
    <citation type="submission" date="2020-04" db="EMBL/GenBank/DDBJ databases">
        <title>Genome sequencing of novel species.</title>
        <authorList>
            <person name="Heo J."/>
            <person name="Kim S.-J."/>
            <person name="Kim J.-S."/>
            <person name="Hong S.-B."/>
            <person name="Kwon S.-W."/>
        </authorList>
    </citation>
    <scope>NUCLEOTIDE SEQUENCE [LARGE SCALE GENOMIC DNA]</scope>
    <source>
        <strain evidence="15 16">MFER-1</strain>
    </source>
</reference>
<evidence type="ECO:0000256" key="7">
    <source>
        <dbReference type="ARBA" id="ARBA00022777"/>
    </source>
</evidence>